<gene>
    <name evidence="3" type="ORF">RYX56_02445</name>
</gene>
<feature type="signal peptide" evidence="1">
    <location>
        <begin position="1"/>
        <end position="17"/>
    </location>
</feature>
<organism evidence="3 4">
    <name type="scientific">Alkalihalophilus lindianensis</name>
    <dbReference type="NCBI Taxonomy" id="1630542"/>
    <lineage>
        <taxon>Bacteria</taxon>
        <taxon>Bacillati</taxon>
        <taxon>Bacillota</taxon>
        <taxon>Bacilli</taxon>
        <taxon>Bacillales</taxon>
        <taxon>Bacillaceae</taxon>
        <taxon>Alkalihalophilus</taxon>
    </lineage>
</organism>
<comment type="caution">
    <text evidence="3">The sequence shown here is derived from an EMBL/GenBank/DDBJ whole genome shotgun (WGS) entry which is preliminary data.</text>
</comment>
<dbReference type="InterPro" id="IPR032693">
    <property type="entry name" value="YtkA-like_dom"/>
</dbReference>
<evidence type="ECO:0000313" key="3">
    <source>
        <dbReference type="EMBL" id="MDV2683225.1"/>
    </source>
</evidence>
<dbReference type="PROSITE" id="PS51257">
    <property type="entry name" value="PROKAR_LIPOPROTEIN"/>
    <property type="match status" value="1"/>
</dbReference>
<reference evidence="3 4" key="1">
    <citation type="submission" date="2023-10" db="EMBL/GenBank/DDBJ databases">
        <title>Screening of Alkalihalobacillus lindianensis BZ-TG-R113 and Its Alleviation of Salt Stress on Rapeseed Growth.</title>
        <authorList>
            <person name="Zhao B."/>
            <person name="Guo T."/>
        </authorList>
    </citation>
    <scope>NUCLEOTIDE SEQUENCE [LARGE SCALE GENOMIC DNA]</scope>
    <source>
        <strain evidence="3 4">BZ-TG-R113</strain>
    </source>
</reference>
<keyword evidence="4" id="KW-1185">Reference proteome</keyword>
<dbReference type="RefSeq" id="WP_317120545.1">
    <property type="nucleotide sequence ID" value="NZ_JAWJBA010000001.1"/>
</dbReference>
<sequence>MKRLVVSMITAMMVVSACGNSETDEMEMGNHDELAPLEVQLNVPEQAEVGEEVQFESIVTQGESLVDDADEVVYEVWLEGQKEASEMIEATDQEDNHYTLTHSFEEDGIYHVQTHVTARGLHTMPTSQIKIGEVKQTDEAAVHKEEDKEHAHEESHDHHHQHADVEIDMEKTDHTVVFSIQVDDEVLENGVVTIEMIPQEGNQHIWLDTDEIGEGKYELKETDDYSGQYDAIIHIEREEDHLHEHIEVTLDF</sequence>
<dbReference type="Proteomes" id="UP001287282">
    <property type="component" value="Unassembled WGS sequence"/>
</dbReference>
<feature type="chain" id="PRO_5046079352" evidence="1">
    <location>
        <begin position="18"/>
        <end position="252"/>
    </location>
</feature>
<dbReference type="Pfam" id="PF13115">
    <property type="entry name" value="YtkA"/>
    <property type="match status" value="1"/>
</dbReference>
<accession>A0ABU3X5Q2</accession>
<evidence type="ECO:0000313" key="4">
    <source>
        <dbReference type="Proteomes" id="UP001287282"/>
    </source>
</evidence>
<evidence type="ECO:0000256" key="1">
    <source>
        <dbReference type="SAM" id="SignalP"/>
    </source>
</evidence>
<proteinExistence type="predicted"/>
<name>A0ABU3X5Q2_9BACI</name>
<protein>
    <submittedName>
        <fullName evidence="3">FixH family protein</fullName>
    </submittedName>
</protein>
<feature type="domain" description="YtkA-like" evidence="2">
    <location>
        <begin position="34"/>
        <end position="115"/>
    </location>
</feature>
<evidence type="ECO:0000259" key="2">
    <source>
        <dbReference type="Pfam" id="PF13115"/>
    </source>
</evidence>
<keyword evidence="1" id="KW-0732">Signal</keyword>
<dbReference type="EMBL" id="JAWJBA010000001">
    <property type="protein sequence ID" value="MDV2683225.1"/>
    <property type="molecule type" value="Genomic_DNA"/>
</dbReference>